<dbReference type="AlphaFoldDB" id="A0A9D4R8D5"/>
<dbReference type="EMBL" id="JAIWYP010000003">
    <property type="protein sequence ID" value="KAH3857522.1"/>
    <property type="molecule type" value="Genomic_DNA"/>
</dbReference>
<evidence type="ECO:0000313" key="2">
    <source>
        <dbReference type="Proteomes" id="UP000828390"/>
    </source>
</evidence>
<sequence length="90" mass="10316">MFNPTNKFSNLLTYLSHRIQTEWLSLYTGKIFQNSEEQCSQCRCPRCLDQARPIDGRPVTQVVVDGSQLDVEANFCYLIRYVLGEAANLP</sequence>
<keyword evidence="2" id="KW-1185">Reference proteome</keyword>
<reference evidence="1" key="2">
    <citation type="submission" date="2020-11" db="EMBL/GenBank/DDBJ databases">
        <authorList>
            <person name="McCartney M.A."/>
            <person name="Auch B."/>
            <person name="Kono T."/>
            <person name="Mallez S."/>
            <person name="Becker A."/>
            <person name="Gohl D.M."/>
            <person name="Silverstein K.A.T."/>
            <person name="Koren S."/>
            <person name="Bechman K.B."/>
            <person name="Herman A."/>
            <person name="Abrahante J.E."/>
            <person name="Garbe J."/>
        </authorList>
    </citation>
    <scope>NUCLEOTIDE SEQUENCE</scope>
    <source>
        <strain evidence="1">Duluth1</strain>
        <tissue evidence="1">Whole animal</tissue>
    </source>
</reference>
<accession>A0A9D4R8D5</accession>
<reference evidence="1" key="1">
    <citation type="journal article" date="2019" name="bioRxiv">
        <title>The Genome of the Zebra Mussel, Dreissena polymorpha: A Resource for Invasive Species Research.</title>
        <authorList>
            <person name="McCartney M.A."/>
            <person name="Auch B."/>
            <person name="Kono T."/>
            <person name="Mallez S."/>
            <person name="Zhang Y."/>
            <person name="Obille A."/>
            <person name="Becker A."/>
            <person name="Abrahante J.E."/>
            <person name="Garbe J."/>
            <person name="Badalamenti J.P."/>
            <person name="Herman A."/>
            <person name="Mangelson H."/>
            <person name="Liachko I."/>
            <person name="Sullivan S."/>
            <person name="Sone E.D."/>
            <person name="Koren S."/>
            <person name="Silverstein K.A.T."/>
            <person name="Beckman K.B."/>
            <person name="Gohl D.M."/>
        </authorList>
    </citation>
    <scope>NUCLEOTIDE SEQUENCE</scope>
    <source>
        <strain evidence="1">Duluth1</strain>
        <tissue evidence="1">Whole animal</tissue>
    </source>
</reference>
<evidence type="ECO:0000313" key="1">
    <source>
        <dbReference type="EMBL" id="KAH3857522.1"/>
    </source>
</evidence>
<dbReference type="Proteomes" id="UP000828390">
    <property type="component" value="Unassembled WGS sequence"/>
</dbReference>
<gene>
    <name evidence="1" type="ORF">DPMN_100131</name>
</gene>
<organism evidence="1 2">
    <name type="scientific">Dreissena polymorpha</name>
    <name type="common">Zebra mussel</name>
    <name type="synonym">Mytilus polymorpha</name>
    <dbReference type="NCBI Taxonomy" id="45954"/>
    <lineage>
        <taxon>Eukaryota</taxon>
        <taxon>Metazoa</taxon>
        <taxon>Spiralia</taxon>
        <taxon>Lophotrochozoa</taxon>
        <taxon>Mollusca</taxon>
        <taxon>Bivalvia</taxon>
        <taxon>Autobranchia</taxon>
        <taxon>Heteroconchia</taxon>
        <taxon>Euheterodonta</taxon>
        <taxon>Imparidentia</taxon>
        <taxon>Neoheterodontei</taxon>
        <taxon>Myida</taxon>
        <taxon>Dreissenoidea</taxon>
        <taxon>Dreissenidae</taxon>
        <taxon>Dreissena</taxon>
    </lineage>
</organism>
<proteinExistence type="predicted"/>
<name>A0A9D4R8D5_DREPO</name>
<comment type="caution">
    <text evidence="1">The sequence shown here is derived from an EMBL/GenBank/DDBJ whole genome shotgun (WGS) entry which is preliminary data.</text>
</comment>
<protein>
    <submittedName>
        <fullName evidence="1">Uncharacterized protein</fullName>
    </submittedName>
</protein>